<dbReference type="InterPro" id="IPR004524">
    <property type="entry name" value="Asp-tRNA-ligase_1"/>
</dbReference>
<evidence type="ECO:0000256" key="7">
    <source>
        <dbReference type="HAMAP-Rule" id="MF_00044"/>
    </source>
</evidence>
<dbReference type="InterPro" id="IPR029351">
    <property type="entry name" value="GAD_dom"/>
</dbReference>
<comment type="subunit">
    <text evidence="7">Homodimer.</text>
</comment>
<feature type="binding site" evidence="7">
    <location>
        <position position="244"/>
    </location>
    <ligand>
        <name>ATP</name>
        <dbReference type="ChEBI" id="CHEBI:30616"/>
    </ligand>
</feature>
<evidence type="ECO:0000256" key="3">
    <source>
        <dbReference type="ARBA" id="ARBA00022741"/>
    </source>
</evidence>
<proteinExistence type="inferred from homology"/>
<comment type="similarity">
    <text evidence="1 7">Belongs to the class-II aminoacyl-tRNA synthetase family. Type 1 subfamily.</text>
</comment>
<sequence length="661" mass="73508">MSSDVAKMAPLQAFSERSECNSLGAADNQRDVLVCGWVYRYRDQGGVLFVDLRDRSGVVQVVFDLAIDADLLKRADALRAEDVISVRGKVRLRDKNAINPKLKTGEIEILATGLELLSKAKPSPIPLDEHDDEASEELRLEYRFLDLRRKPMQEALRVRHEFIRSVRNFLDDNGFWEIETPILNKSTPEGARDFLVPSRLNAGEFYALPQSPQIFKQLLMVAGSERYYQIARCFRDEDLRRDRQPEFTQIDIELSFVDKEMIMRLNQKMIAHACKAAFGIEIDPEPQRITYRDAMELYGNDKPDVRFDMKLVELGDWAPMTEFKVFKGAAETGRLKALCVPGGASLSRKDIDDLTQWVMQDFKAKGLAWVKVTENGLESLITKFLPDAAQKALLERTNAKAGDIIFFAGDRADIVFATLSALRLRLAEKLGMIPDVYKALWVVDFPLFDHDHETNALISVHHPFTAAVPEDARIVLEAAQAETISPEMHKQLLGVRSNAYDFVLNGVEIGGGSIRIHDSKMQQAIFRLLRITDEEAQNRFGFLLKGLEFGAPPHGGIAFGVDRVLMLGLKRFSIRDVMAFPKTQKGTCLMSGAPSSVDDKQLRELYLKSTAQGHGGPKAARAKDGGSGEGHGGPKAARAKDGGSGEGHGGPKAAAEKNKTP</sequence>
<evidence type="ECO:0000256" key="5">
    <source>
        <dbReference type="ARBA" id="ARBA00022917"/>
    </source>
</evidence>
<dbReference type="HAMAP" id="MF_00044">
    <property type="entry name" value="Asp_tRNA_synth_type1"/>
    <property type="match status" value="1"/>
</dbReference>
<feature type="binding site" evidence="7">
    <location>
        <position position="189"/>
    </location>
    <ligand>
        <name>L-aspartate</name>
        <dbReference type="ChEBI" id="CHEBI:29991"/>
    </ligand>
</feature>
<dbReference type="InterPro" id="IPR004115">
    <property type="entry name" value="GAD-like_sf"/>
</dbReference>
<comment type="caution">
    <text evidence="7">Lacks conserved residue(s) required for the propagation of feature annotation.</text>
</comment>
<dbReference type="GO" id="GO:0005737">
    <property type="term" value="C:cytoplasm"/>
    <property type="evidence" value="ECO:0007669"/>
    <property type="project" value="UniProtKB-SubCell"/>
</dbReference>
<evidence type="ECO:0000256" key="8">
    <source>
        <dbReference type="SAM" id="MobiDB-lite"/>
    </source>
</evidence>
<dbReference type="PRINTS" id="PR01042">
    <property type="entry name" value="TRNASYNTHASP"/>
</dbReference>
<dbReference type="SUPFAM" id="SSF55261">
    <property type="entry name" value="GAD domain-like"/>
    <property type="match status" value="1"/>
</dbReference>
<dbReference type="GO" id="GO:0003676">
    <property type="term" value="F:nucleic acid binding"/>
    <property type="evidence" value="ECO:0007669"/>
    <property type="project" value="InterPro"/>
</dbReference>
<dbReference type="RefSeq" id="WP_014804758.1">
    <property type="nucleotide sequence ID" value="NC_018020.1"/>
</dbReference>
<keyword evidence="2 7" id="KW-0436">Ligase</keyword>
<keyword evidence="3 7" id="KW-0547">Nucleotide-binding</keyword>
<feature type="region of interest" description="Disordered" evidence="8">
    <location>
        <begin position="608"/>
        <end position="661"/>
    </location>
</feature>
<dbReference type="GO" id="GO:0005524">
    <property type="term" value="F:ATP binding"/>
    <property type="evidence" value="ECO:0007669"/>
    <property type="project" value="UniProtKB-UniRule"/>
</dbReference>
<comment type="catalytic activity">
    <reaction evidence="7">
        <text>tRNA(Asp) + L-aspartate + ATP = L-aspartyl-tRNA(Asp) + AMP + diphosphate</text>
        <dbReference type="Rhea" id="RHEA:19649"/>
        <dbReference type="Rhea" id="RHEA-COMP:9660"/>
        <dbReference type="Rhea" id="RHEA-COMP:9678"/>
        <dbReference type="ChEBI" id="CHEBI:29991"/>
        <dbReference type="ChEBI" id="CHEBI:30616"/>
        <dbReference type="ChEBI" id="CHEBI:33019"/>
        <dbReference type="ChEBI" id="CHEBI:78442"/>
        <dbReference type="ChEBI" id="CHEBI:78516"/>
        <dbReference type="ChEBI" id="CHEBI:456215"/>
        <dbReference type="EC" id="6.1.1.12"/>
    </reaction>
</comment>
<keyword evidence="11" id="KW-1185">Reference proteome</keyword>
<dbReference type="STRING" id="869212.Turpa_3647"/>
<reference evidence="10 11" key="1">
    <citation type="submission" date="2012-06" db="EMBL/GenBank/DDBJ databases">
        <title>The complete chromosome of genome of Turneriella parva DSM 21527.</title>
        <authorList>
            <consortium name="US DOE Joint Genome Institute (JGI-PGF)"/>
            <person name="Lucas S."/>
            <person name="Han J."/>
            <person name="Lapidus A."/>
            <person name="Bruce D."/>
            <person name="Goodwin L."/>
            <person name="Pitluck S."/>
            <person name="Peters L."/>
            <person name="Kyrpides N."/>
            <person name="Mavromatis K."/>
            <person name="Ivanova N."/>
            <person name="Mikhailova N."/>
            <person name="Chertkov O."/>
            <person name="Detter J.C."/>
            <person name="Tapia R."/>
            <person name="Han C."/>
            <person name="Land M."/>
            <person name="Hauser L."/>
            <person name="Markowitz V."/>
            <person name="Cheng J.-F."/>
            <person name="Hugenholtz P."/>
            <person name="Woyke T."/>
            <person name="Wu D."/>
            <person name="Gronow S."/>
            <person name="Wellnitz S."/>
            <person name="Brambilla E."/>
            <person name="Klenk H.-P."/>
            <person name="Eisen J.A."/>
        </authorList>
    </citation>
    <scope>NUCLEOTIDE SEQUENCE [LARGE SCALE GENOMIC DNA]</scope>
    <source>
        <strain evidence="11">ATCC BAA-1111 / DSM 21527 / NCTC 11395 / H</strain>
    </source>
</reference>
<dbReference type="CDD" id="cd04317">
    <property type="entry name" value="EcAspRS_like_N"/>
    <property type="match status" value="1"/>
</dbReference>
<dbReference type="InterPro" id="IPR002312">
    <property type="entry name" value="Asp/Asn-tRNA-synth_IIb"/>
</dbReference>
<dbReference type="PATRIC" id="fig|869212.3.peg.3668"/>
<dbReference type="InterPro" id="IPR047090">
    <property type="entry name" value="AspRS_core"/>
</dbReference>
<evidence type="ECO:0000313" key="10">
    <source>
        <dbReference type="EMBL" id="AFM14281.1"/>
    </source>
</evidence>
<dbReference type="Pfam" id="PF00152">
    <property type="entry name" value="tRNA-synt_2"/>
    <property type="match status" value="1"/>
</dbReference>
<name>I4BAH4_TURPD</name>
<dbReference type="AlphaFoldDB" id="I4BAH4"/>
<dbReference type="InterPro" id="IPR045864">
    <property type="entry name" value="aa-tRNA-synth_II/BPL/LPL"/>
</dbReference>
<dbReference type="GO" id="GO:0006422">
    <property type="term" value="P:aspartyl-tRNA aminoacylation"/>
    <property type="evidence" value="ECO:0007669"/>
    <property type="project" value="UniProtKB-UniRule"/>
</dbReference>
<evidence type="ECO:0000313" key="11">
    <source>
        <dbReference type="Proteomes" id="UP000006048"/>
    </source>
</evidence>
<dbReference type="SUPFAM" id="SSF50249">
    <property type="entry name" value="Nucleic acid-binding proteins"/>
    <property type="match status" value="1"/>
</dbReference>
<evidence type="ECO:0000256" key="2">
    <source>
        <dbReference type="ARBA" id="ARBA00022598"/>
    </source>
</evidence>
<protein>
    <recommendedName>
        <fullName evidence="7">Aspartate--tRNA ligase</fullName>
        <ecNumber evidence="7">6.1.1.12</ecNumber>
    </recommendedName>
    <alternativeName>
        <fullName evidence="7">Aspartyl-tRNA synthetase</fullName>
        <shortName evidence="7">AspRS</shortName>
    </alternativeName>
</protein>
<comment type="subcellular location">
    <subcellularLocation>
        <location evidence="7">Cytoplasm</location>
    </subcellularLocation>
</comment>
<feature type="region of interest" description="Aspartate" evidence="7">
    <location>
        <begin position="213"/>
        <end position="216"/>
    </location>
</feature>
<feature type="binding site" evidence="7">
    <location>
        <position position="235"/>
    </location>
    <ligand>
        <name>L-aspartate</name>
        <dbReference type="ChEBI" id="CHEBI:29991"/>
    </ligand>
</feature>
<accession>I4BAH4</accession>
<dbReference type="Pfam" id="PF02938">
    <property type="entry name" value="GAD"/>
    <property type="match status" value="1"/>
</dbReference>
<keyword evidence="4 7" id="KW-0067">ATP-binding</keyword>
<evidence type="ECO:0000256" key="1">
    <source>
        <dbReference type="ARBA" id="ARBA00006303"/>
    </source>
</evidence>
<dbReference type="Pfam" id="PF01336">
    <property type="entry name" value="tRNA_anti-codon"/>
    <property type="match status" value="1"/>
</dbReference>
<evidence type="ECO:0000256" key="6">
    <source>
        <dbReference type="ARBA" id="ARBA00023146"/>
    </source>
</evidence>
<dbReference type="PANTHER" id="PTHR22594">
    <property type="entry name" value="ASPARTYL/LYSYL-TRNA SYNTHETASE"/>
    <property type="match status" value="1"/>
</dbReference>
<organism evidence="10 11">
    <name type="scientific">Turneriella parva (strain ATCC BAA-1111 / DSM 21527 / NCTC 11395 / H)</name>
    <name type="common">Leptospira parva</name>
    <dbReference type="NCBI Taxonomy" id="869212"/>
    <lineage>
        <taxon>Bacteria</taxon>
        <taxon>Pseudomonadati</taxon>
        <taxon>Spirochaetota</taxon>
        <taxon>Spirochaetia</taxon>
        <taxon>Leptospirales</taxon>
        <taxon>Leptospiraceae</taxon>
        <taxon>Turneriella</taxon>
    </lineage>
</organism>
<feature type="binding site" evidence="7">
    <location>
        <position position="515"/>
    </location>
    <ligand>
        <name>L-aspartate</name>
        <dbReference type="ChEBI" id="CHEBI:29991"/>
    </ligand>
</feature>
<dbReference type="PANTHER" id="PTHR22594:SF5">
    <property type="entry name" value="ASPARTATE--TRNA LIGASE, MITOCHONDRIAL"/>
    <property type="match status" value="1"/>
</dbReference>
<evidence type="ECO:0000256" key="4">
    <source>
        <dbReference type="ARBA" id="ARBA00022840"/>
    </source>
</evidence>
<keyword evidence="6 7" id="KW-0030">Aminoacyl-tRNA synthetase</keyword>
<keyword evidence="5 7" id="KW-0648">Protein biosynthesis</keyword>
<dbReference type="Gene3D" id="2.40.50.140">
    <property type="entry name" value="Nucleic acid-binding proteins"/>
    <property type="match status" value="1"/>
</dbReference>
<dbReference type="Gene3D" id="3.30.930.10">
    <property type="entry name" value="Bira Bifunctional Protein, Domain 2"/>
    <property type="match status" value="1"/>
</dbReference>
<feature type="domain" description="Aminoacyl-transfer RNA synthetases class-II family profile" evidence="9">
    <location>
        <begin position="156"/>
        <end position="581"/>
    </location>
</feature>
<dbReference type="HOGENOM" id="CLU_014330_3_2_12"/>
<dbReference type="InterPro" id="IPR047089">
    <property type="entry name" value="Asp-tRNA-ligase_1_N"/>
</dbReference>
<dbReference type="PROSITE" id="PS50862">
    <property type="entry name" value="AA_TRNA_LIGASE_II"/>
    <property type="match status" value="1"/>
</dbReference>
<gene>
    <name evidence="7" type="primary">aspS</name>
    <name evidence="10" type="ordered locus">Turpa_3647</name>
</gene>
<dbReference type="KEGG" id="tpx:Turpa_3647"/>
<dbReference type="CDD" id="cd00777">
    <property type="entry name" value="AspRS_core"/>
    <property type="match status" value="1"/>
</dbReference>
<feature type="binding site" evidence="7">
    <location>
        <position position="508"/>
    </location>
    <ligand>
        <name>ATP</name>
        <dbReference type="ChEBI" id="CHEBI:30616"/>
    </ligand>
</feature>
<evidence type="ECO:0000259" key="9">
    <source>
        <dbReference type="PROSITE" id="PS50862"/>
    </source>
</evidence>
<dbReference type="InterPro" id="IPR012340">
    <property type="entry name" value="NA-bd_OB-fold"/>
</dbReference>
<feature type="binding site" evidence="7">
    <location>
        <begin position="560"/>
        <end position="563"/>
    </location>
    <ligand>
        <name>ATP</name>
        <dbReference type="ChEBI" id="CHEBI:30616"/>
    </ligand>
</feature>
<dbReference type="EMBL" id="CP002959">
    <property type="protein sequence ID" value="AFM14281.1"/>
    <property type="molecule type" value="Genomic_DNA"/>
</dbReference>
<dbReference type="InterPro" id="IPR004365">
    <property type="entry name" value="NA-bd_OB_tRNA"/>
</dbReference>
<keyword evidence="7" id="KW-0963">Cytoplasm</keyword>
<dbReference type="Proteomes" id="UP000006048">
    <property type="component" value="Chromosome"/>
</dbReference>
<dbReference type="InterPro" id="IPR004364">
    <property type="entry name" value="Aa-tRNA-synt_II"/>
</dbReference>
<dbReference type="NCBIfam" id="NF001750">
    <property type="entry name" value="PRK00476.1"/>
    <property type="match status" value="1"/>
</dbReference>
<comment type="function">
    <text evidence="7">Catalyzes the attachment of L-aspartate to tRNA(Asp) in a two-step reaction: L-aspartate is first activated by ATP to form Asp-AMP and then transferred to the acceptor end of tRNA(Asp).</text>
</comment>
<dbReference type="Gene3D" id="3.30.1360.30">
    <property type="entry name" value="GAD-like domain"/>
    <property type="match status" value="1"/>
</dbReference>
<dbReference type="EC" id="6.1.1.12" evidence="7"/>
<dbReference type="SUPFAM" id="SSF55681">
    <property type="entry name" value="Class II aaRS and biotin synthetases"/>
    <property type="match status" value="1"/>
</dbReference>
<dbReference type="NCBIfam" id="TIGR00459">
    <property type="entry name" value="aspS_bact"/>
    <property type="match status" value="1"/>
</dbReference>
<feature type="binding site" evidence="7">
    <location>
        <begin position="235"/>
        <end position="237"/>
    </location>
    <ligand>
        <name>ATP</name>
        <dbReference type="ChEBI" id="CHEBI:30616"/>
    </ligand>
</feature>
<dbReference type="InterPro" id="IPR006195">
    <property type="entry name" value="aa-tRNA-synth_II"/>
</dbReference>
<dbReference type="GO" id="GO:0004815">
    <property type="term" value="F:aspartate-tRNA ligase activity"/>
    <property type="evidence" value="ECO:0007669"/>
    <property type="project" value="UniProtKB-UniRule"/>
</dbReference>
<feature type="binding site" evidence="7">
    <location>
        <position position="461"/>
    </location>
    <ligand>
        <name>L-aspartate</name>
        <dbReference type="ChEBI" id="CHEBI:29991"/>
    </ligand>
</feature>